<keyword evidence="9" id="KW-1185">Reference proteome</keyword>
<keyword evidence="4" id="KW-0677">Repeat</keyword>
<evidence type="ECO:0000256" key="1">
    <source>
        <dbReference type="ARBA" id="ARBA00004613"/>
    </source>
</evidence>
<comment type="subcellular location">
    <subcellularLocation>
        <location evidence="1">Secreted</location>
    </subcellularLocation>
</comment>
<proteinExistence type="predicted"/>
<evidence type="ECO:0000256" key="6">
    <source>
        <dbReference type="ARBA" id="ARBA00023326"/>
    </source>
</evidence>
<evidence type="ECO:0000256" key="2">
    <source>
        <dbReference type="ARBA" id="ARBA00022525"/>
    </source>
</evidence>
<keyword evidence="3 7" id="KW-0732">Signal</keyword>
<feature type="signal peptide" evidence="7">
    <location>
        <begin position="1"/>
        <end position="21"/>
    </location>
</feature>
<dbReference type="EMBL" id="NIDN02000291">
    <property type="protein sequence ID" value="RLL93567.1"/>
    <property type="molecule type" value="Genomic_DNA"/>
</dbReference>
<keyword evidence="2" id="KW-0964">Secreted</keyword>
<accession>A0A421CUQ7</accession>
<gene>
    <name evidence="8" type="ORF">CFD26_100704</name>
</gene>
<keyword evidence="5" id="KW-0119">Carbohydrate metabolism</keyword>
<dbReference type="InterPro" id="IPR012334">
    <property type="entry name" value="Pectin_lyas_fold"/>
</dbReference>
<evidence type="ECO:0000256" key="7">
    <source>
        <dbReference type="SAM" id="SignalP"/>
    </source>
</evidence>
<keyword evidence="6" id="KW-0624">Polysaccharide degradation</keyword>
<sequence>MLKCILLATAAAFLACDVVVGQSCNNTAPVVVHPSPPGVINYHSYTVQVRSAAHKKEEYTVQPFLAQVGEANTTSGASIVHNTSVAYFDFCGSVEVSLTYHNGPIHSAVVRPYSYNIVPKVHGDTITFYLDSPKNVVVQVNDNIWDVLHLGTNPIETDVPQPSDPGVIYFHPGINNSTAAGNLTNKSLLIPSGKTVYVAPGATVNLPLVFQNITDSSIRGRGLLLKAPITIEYSSRITVRDLVLVNTNVGIAVSSDVTVRGIRSFSIGAWGDGLDAYCSRNVLVDSVFMRNSDDNIAFYQHRWNWSGDSSNLTIQNSALWADYAHPINIGTHGNTADPETMDGVTIRNIDVLDHREPQMWYQGCLAINAGDDNLIQNVFVDGMRVENFREGQLVNLRIMYNSKYNTSPGRGIRNVYIKGLQYNGTHANPSLVLGYDEQRNITNVTFEDLLVNGKKIYDGMRKPTWYYTSDFVPMFANEHVHNLTFTES</sequence>
<evidence type="ECO:0000313" key="9">
    <source>
        <dbReference type="Proteomes" id="UP000215289"/>
    </source>
</evidence>
<evidence type="ECO:0008006" key="10">
    <source>
        <dbReference type="Google" id="ProtNLM"/>
    </source>
</evidence>
<evidence type="ECO:0000256" key="4">
    <source>
        <dbReference type="ARBA" id="ARBA00022737"/>
    </source>
</evidence>
<dbReference type="Gene3D" id="2.160.20.10">
    <property type="entry name" value="Single-stranded right-handed beta-helix, Pectin lyase-like"/>
    <property type="match status" value="1"/>
</dbReference>
<reference evidence="8 9" key="1">
    <citation type="submission" date="2018-08" db="EMBL/GenBank/DDBJ databases">
        <title>Draft genome sequences of two Aspergillus turcosus clinical strains isolated from bronchoalveolar lavage fluid: one azole-susceptible and the other azole-resistant.</title>
        <authorList>
            <person name="Parent-Michaud M."/>
            <person name="Dufresne P.J."/>
            <person name="Fournier E."/>
            <person name="Martineau C."/>
            <person name="Moreira S."/>
            <person name="Perkins V."/>
            <person name="De Repentigny L."/>
            <person name="Dufresne S.F."/>
        </authorList>
    </citation>
    <scope>NUCLEOTIDE SEQUENCE [LARGE SCALE GENOMIC DNA]</scope>
    <source>
        <strain evidence="8">HMR AF 1038</strain>
    </source>
</reference>
<dbReference type="GO" id="GO:0000272">
    <property type="term" value="P:polysaccharide catabolic process"/>
    <property type="evidence" value="ECO:0007669"/>
    <property type="project" value="UniProtKB-KW"/>
</dbReference>
<dbReference type="InterPro" id="IPR011050">
    <property type="entry name" value="Pectin_lyase_fold/virulence"/>
</dbReference>
<evidence type="ECO:0000256" key="3">
    <source>
        <dbReference type="ARBA" id="ARBA00022729"/>
    </source>
</evidence>
<organism evidence="8 9">
    <name type="scientific">Aspergillus turcosus</name>
    <dbReference type="NCBI Taxonomy" id="1245748"/>
    <lineage>
        <taxon>Eukaryota</taxon>
        <taxon>Fungi</taxon>
        <taxon>Dikarya</taxon>
        <taxon>Ascomycota</taxon>
        <taxon>Pezizomycotina</taxon>
        <taxon>Eurotiomycetes</taxon>
        <taxon>Eurotiomycetidae</taxon>
        <taxon>Eurotiales</taxon>
        <taxon>Aspergillaceae</taxon>
        <taxon>Aspergillus</taxon>
        <taxon>Aspergillus subgen. Fumigati</taxon>
    </lineage>
</organism>
<dbReference type="SUPFAM" id="SSF51126">
    <property type="entry name" value="Pectin lyase-like"/>
    <property type="match status" value="1"/>
</dbReference>
<dbReference type="OrthoDB" id="187139at2759"/>
<comment type="caution">
    <text evidence="8">The sequence shown here is derived from an EMBL/GenBank/DDBJ whole genome shotgun (WGS) entry which is preliminary data.</text>
</comment>
<dbReference type="Proteomes" id="UP000215289">
    <property type="component" value="Unassembled WGS sequence"/>
</dbReference>
<evidence type="ECO:0000313" key="8">
    <source>
        <dbReference type="EMBL" id="RLL93567.1"/>
    </source>
</evidence>
<dbReference type="PANTHER" id="PTHR31736:SF9">
    <property type="entry name" value="ENDO-XYLOGALACTURONAN HYDROLASE A-RELATED"/>
    <property type="match status" value="1"/>
</dbReference>
<dbReference type="PROSITE" id="PS51257">
    <property type="entry name" value="PROKAR_LIPOPROTEIN"/>
    <property type="match status" value="1"/>
</dbReference>
<name>A0A421CUQ7_9EURO</name>
<dbReference type="GO" id="GO:0005576">
    <property type="term" value="C:extracellular region"/>
    <property type="evidence" value="ECO:0007669"/>
    <property type="project" value="UniProtKB-SubCell"/>
</dbReference>
<dbReference type="AlphaFoldDB" id="A0A421CUQ7"/>
<protein>
    <recommendedName>
        <fullName evidence="10">Endo-polygalacturonase</fullName>
    </recommendedName>
</protein>
<evidence type="ECO:0000256" key="5">
    <source>
        <dbReference type="ARBA" id="ARBA00023277"/>
    </source>
</evidence>
<feature type="chain" id="PRO_5019413183" description="Endo-polygalacturonase" evidence="7">
    <location>
        <begin position="22"/>
        <end position="488"/>
    </location>
</feature>
<dbReference type="PANTHER" id="PTHR31736">
    <property type="match status" value="1"/>
</dbReference>